<evidence type="ECO:0008006" key="4">
    <source>
        <dbReference type="Google" id="ProtNLM"/>
    </source>
</evidence>
<dbReference type="RefSeq" id="WP_255888180.1">
    <property type="nucleotide sequence ID" value="NZ_JAFMZM010000001.1"/>
</dbReference>
<sequence length="188" mass="20359">MRIASVCAAVALAAGALVASPVAPSATAQPLERGHFHEVWSEDFICESNGLPIREDGDVSGSFVVNERGPQGLAYFRESIRGTITWTNLADGGTYSTKFTSMNMDQKITDLGDGVIQIDTNNAGGAKYFDNTGKMVLRDPGNIRFRIVIDTINDEELSFEVLRESTGLNETDGRDFCEDVVIFSAVGR</sequence>
<dbReference type="Proteomes" id="UP001596524">
    <property type="component" value="Unassembled WGS sequence"/>
</dbReference>
<evidence type="ECO:0000256" key="1">
    <source>
        <dbReference type="SAM" id="SignalP"/>
    </source>
</evidence>
<organism evidence="2 3">
    <name type="scientific">Nocardioides astragali</name>
    <dbReference type="NCBI Taxonomy" id="1776736"/>
    <lineage>
        <taxon>Bacteria</taxon>
        <taxon>Bacillati</taxon>
        <taxon>Actinomycetota</taxon>
        <taxon>Actinomycetes</taxon>
        <taxon>Propionibacteriales</taxon>
        <taxon>Nocardioidaceae</taxon>
        <taxon>Nocardioides</taxon>
    </lineage>
</organism>
<keyword evidence="3" id="KW-1185">Reference proteome</keyword>
<evidence type="ECO:0000313" key="3">
    <source>
        <dbReference type="Proteomes" id="UP001596524"/>
    </source>
</evidence>
<keyword evidence="1" id="KW-0732">Signal</keyword>
<feature type="signal peptide" evidence="1">
    <location>
        <begin position="1"/>
        <end position="19"/>
    </location>
</feature>
<feature type="chain" id="PRO_5047304757" description="DUF1579 domain-containing protein" evidence="1">
    <location>
        <begin position="20"/>
        <end position="188"/>
    </location>
</feature>
<evidence type="ECO:0000313" key="2">
    <source>
        <dbReference type="EMBL" id="MFC7361313.1"/>
    </source>
</evidence>
<comment type="caution">
    <text evidence="2">The sequence shown here is derived from an EMBL/GenBank/DDBJ whole genome shotgun (WGS) entry which is preliminary data.</text>
</comment>
<protein>
    <recommendedName>
        <fullName evidence="4">DUF1579 domain-containing protein</fullName>
    </recommendedName>
</protein>
<reference evidence="3" key="1">
    <citation type="journal article" date="2019" name="Int. J. Syst. Evol. Microbiol.">
        <title>The Global Catalogue of Microorganisms (GCM) 10K type strain sequencing project: providing services to taxonomists for standard genome sequencing and annotation.</title>
        <authorList>
            <consortium name="The Broad Institute Genomics Platform"/>
            <consortium name="The Broad Institute Genome Sequencing Center for Infectious Disease"/>
            <person name="Wu L."/>
            <person name="Ma J."/>
        </authorList>
    </citation>
    <scope>NUCLEOTIDE SEQUENCE [LARGE SCALE GENOMIC DNA]</scope>
    <source>
        <strain evidence="3">FCH27</strain>
    </source>
</reference>
<name>A0ABW2N535_9ACTN</name>
<dbReference type="EMBL" id="JBHTCH010000014">
    <property type="protein sequence ID" value="MFC7361313.1"/>
    <property type="molecule type" value="Genomic_DNA"/>
</dbReference>
<gene>
    <name evidence="2" type="ORF">ACFQO6_13625</name>
</gene>
<proteinExistence type="predicted"/>
<accession>A0ABW2N535</accession>